<sequence>MRKAIKFPKKKKSFRDEEKEIEEFIEQVDANIEQMDREFKEFQRRYGEDKSFDDWMAYEEEKKKKKDIKIQLRIDNLSSRFEKELNSKMIDDKCPCDNVLDYCDNLEDLDDSDLPF</sequence>
<organism evidence="2 3">
    <name type="scientific">Borrelia miyamotoi</name>
    <dbReference type="NCBI Taxonomy" id="47466"/>
    <lineage>
        <taxon>Bacteria</taxon>
        <taxon>Pseudomonadati</taxon>
        <taxon>Spirochaetota</taxon>
        <taxon>Spirochaetia</taxon>
        <taxon>Spirochaetales</taxon>
        <taxon>Borreliaceae</taxon>
        <taxon>Borrelia</taxon>
    </lineage>
</organism>
<evidence type="ECO:0000313" key="2">
    <source>
        <dbReference type="EMBL" id="WAZ72894.1"/>
    </source>
</evidence>
<evidence type="ECO:0000256" key="1">
    <source>
        <dbReference type="SAM" id="Coils"/>
    </source>
</evidence>
<evidence type="ECO:0000313" key="3">
    <source>
        <dbReference type="Proteomes" id="UP001164513"/>
    </source>
</evidence>
<gene>
    <name evidence="2" type="ORF">O5404_07730</name>
</gene>
<reference evidence="2" key="1">
    <citation type="submission" date="2022-12" db="EMBL/GenBank/DDBJ databases">
        <title>B. miyamotoi WGS.</title>
        <authorList>
            <person name="Gabriele M."/>
            <person name="Kuleshov K.V."/>
            <person name="Hepner S."/>
            <person name="Hoornstra D."/>
            <person name="Hovius J.W."/>
            <person name="Platonov A.E."/>
            <person name="Fingerle V."/>
            <person name="Strube C."/>
        </authorList>
    </citation>
    <scope>NUCLEOTIDE SEQUENCE</scope>
    <source>
        <strain evidence="2">ZStruIII14-9</strain>
        <plasmid evidence="2">pZSt-lp24-2</plasmid>
    </source>
</reference>
<dbReference type="EMBL" id="CP114734">
    <property type="protein sequence ID" value="WAZ72894.1"/>
    <property type="molecule type" value="Genomic_DNA"/>
</dbReference>
<dbReference type="AlphaFoldDB" id="A0AAX3JQ80"/>
<dbReference type="RefSeq" id="WP_242450696.1">
    <property type="nucleotide sequence ID" value="NZ_CP044648.1"/>
</dbReference>
<dbReference type="Proteomes" id="UP001164513">
    <property type="component" value="Plasmid pZSt-lp24-2"/>
</dbReference>
<geneLocation type="plasmid" evidence="2 3">
    <name>pZSt-lp24-2</name>
</geneLocation>
<proteinExistence type="predicted"/>
<keyword evidence="2" id="KW-0614">Plasmid</keyword>
<protein>
    <submittedName>
        <fullName evidence="2">Uncharacterized protein</fullName>
    </submittedName>
</protein>
<keyword evidence="1" id="KW-0175">Coiled coil</keyword>
<name>A0AAX3JQ80_9SPIR</name>
<feature type="coiled-coil region" evidence="1">
    <location>
        <begin position="18"/>
        <end position="45"/>
    </location>
</feature>
<accession>A0AAX3JQ80</accession>